<dbReference type="EMBL" id="JBHUHV010000059">
    <property type="protein sequence ID" value="MFD2069282.1"/>
    <property type="molecule type" value="Genomic_DNA"/>
</dbReference>
<keyword evidence="1" id="KW-0812">Transmembrane</keyword>
<accession>A0ABW4X5B1</accession>
<evidence type="ECO:0008006" key="4">
    <source>
        <dbReference type="Google" id="ProtNLM"/>
    </source>
</evidence>
<evidence type="ECO:0000313" key="2">
    <source>
        <dbReference type="EMBL" id="MFD2069282.1"/>
    </source>
</evidence>
<name>A0ABW4X5B1_9BACT</name>
<dbReference type="Proteomes" id="UP001597369">
    <property type="component" value="Unassembled WGS sequence"/>
</dbReference>
<sequence length="150" mass="17311">MAENKLFNGERYLIQTVDKRLAVTTHRVIQKRIPWTLFGNKSIMLEDITGWEEKQTGKPLYLLLCIATAFMIFFDNSFALLSVFFVLLYFMTRHRRVHVMSPDTTMVLPSEIAQTHIDSLLNVVKQAQQSRVSHLKKKSPKSEKVSLQAA</sequence>
<keyword evidence="3" id="KW-1185">Reference proteome</keyword>
<keyword evidence="1" id="KW-1133">Transmembrane helix</keyword>
<keyword evidence="1" id="KW-0472">Membrane</keyword>
<organism evidence="2 3">
    <name type="scientific">Pontibacter silvestris</name>
    <dbReference type="NCBI Taxonomy" id="2305183"/>
    <lineage>
        <taxon>Bacteria</taxon>
        <taxon>Pseudomonadati</taxon>
        <taxon>Bacteroidota</taxon>
        <taxon>Cytophagia</taxon>
        <taxon>Cytophagales</taxon>
        <taxon>Hymenobacteraceae</taxon>
        <taxon>Pontibacter</taxon>
    </lineage>
</organism>
<evidence type="ECO:0000313" key="3">
    <source>
        <dbReference type="Proteomes" id="UP001597369"/>
    </source>
</evidence>
<feature type="transmembrane region" description="Helical" evidence="1">
    <location>
        <begin position="60"/>
        <end position="90"/>
    </location>
</feature>
<gene>
    <name evidence="2" type="ORF">ACFSKU_20525</name>
</gene>
<protein>
    <recommendedName>
        <fullName evidence="4">Reticulon-like protein</fullName>
    </recommendedName>
</protein>
<proteinExistence type="predicted"/>
<evidence type="ECO:0000256" key="1">
    <source>
        <dbReference type="SAM" id="Phobius"/>
    </source>
</evidence>
<dbReference type="RefSeq" id="WP_377470687.1">
    <property type="nucleotide sequence ID" value="NZ_JBHUHV010000059.1"/>
</dbReference>
<comment type="caution">
    <text evidence="2">The sequence shown here is derived from an EMBL/GenBank/DDBJ whole genome shotgun (WGS) entry which is preliminary data.</text>
</comment>
<reference evidence="3" key="1">
    <citation type="journal article" date="2019" name="Int. J. Syst. Evol. Microbiol.">
        <title>The Global Catalogue of Microorganisms (GCM) 10K type strain sequencing project: providing services to taxonomists for standard genome sequencing and annotation.</title>
        <authorList>
            <consortium name="The Broad Institute Genomics Platform"/>
            <consortium name="The Broad Institute Genome Sequencing Center for Infectious Disease"/>
            <person name="Wu L."/>
            <person name="Ma J."/>
        </authorList>
    </citation>
    <scope>NUCLEOTIDE SEQUENCE [LARGE SCALE GENOMIC DNA]</scope>
    <source>
        <strain evidence="3">JCM 16545</strain>
    </source>
</reference>